<protein>
    <submittedName>
        <fullName evidence="2">VapC toxin family PIN domain ribonuclease</fullName>
    </submittedName>
</protein>
<dbReference type="RefSeq" id="WP_105072399.1">
    <property type="nucleotide sequence ID" value="NZ_JAFLKP010000100.1"/>
</dbReference>
<dbReference type="SUPFAM" id="SSF88723">
    <property type="entry name" value="PIN domain-like"/>
    <property type="match status" value="1"/>
</dbReference>
<name>A0A2S7XV62_9GAMM</name>
<dbReference type="AlphaFoldDB" id="A0A2S7XV62"/>
<dbReference type="EMBL" id="PPGH01000007">
    <property type="protein sequence ID" value="PQJ97614.1"/>
    <property type="molecule type" value="Genomic_DNA"/>
</dbReference>
<comment type="caution">
    <text evidence="2">The sequence shown here is derived from an EMBL/GenBank/DDBJ whole genome shotgun (WGS) entry which is preliminary data.</text>
</comment>
<organism evidence="2 3">
    <name type="scientific">Chromatium okenii</name>
    <dbReference type="NCBI Taxonomy" id="61644"/>
    <lineage>
        <taxon>Bacteria</taxon>
        <taxon>Pseudomonadati</taxon>
        <taxon>Pseudomonadota</taxon>
        <taxon>Gammaproteobacteria</taxon>
        <taxon>Chromatiales</taxon>
        <taxon>Chromatiaceae</taxon>
        <taxon>Chromatium</taxon>
    </lineage>
</organism>
<dbReference type="OrthoDB" id="329172at2"/>
<keyword evidence="3" id="KW-1185">Reference proteome</keyword>
<feature type="domain" description="PIN" evidence="1">
    <location>
        <begin position="2"/>
        <end position="111"/>
    </location>
</feature>
<sequence>MILVDTSIWIDHLRQNCEKLAQLLVVGQVLAHPYVIGELALGNLKNRNAVLGALQNIPQIPIATNDEVFHFIETKALYGIGIGYIDVHLLAAVWLSPSTMLWTRDKRLLNVSTRLGLAFSTD</sequence>
<proteinExistence type="predicted"/>
<dbReference type="Proteomes" id="UP000239936">
    <property type="component" value="Unassembled WGS sequence"/>
</dbReference>
<dbReference type="Gene3D" id="3.40.50.1010">
    <property type="entry name" value="5'-nuclease"/>
    <property type="match status" value="1"/>
</dbReference>
<dbReference type="InterPro" id="IPR002716">
    <property type="entry name" value="PIN_dom"/>
</dbReference>
<evidence type="ECO:0000313" key="2">
    <source>
        <dbReference type="EMBL" id="PQJ97614.1"/>
    </source>
</evidence>
<reference evidence="2 3" key="1">
    <citation type="submission" date="2018-01" db="EMBL/GenBank/DDBJ databases">
        <title>The complete genome sequence of Chromatium okenii LaCa, a purple sulfur bacterium with a turbulent life.</title>
        <authorList>
            <person name="Luedin S.M."/>
            <person name="Liechti N."/>
            <person name="Storelli N."/>
            <person name="Danza F."/>
            <person name="Wittwer M."/>
            <person name="Pothier J.F."/>
            <person name="Tonolla M.A."/>
        </authorList>
    </citation>
    <scope>NUCLEOTIDE SEQUENCE [LARGE SCALE GENOMIC DNA]</scope>
    <source>
        <strain evidence="2 3">LaCa</strain>
    </source>
</reference>
<gene>
    <name evidence="2" type="ORF">CXB77_00625</name>
</gene>
<dbReference type="Pfam" id="PF01850">
    <property type="entry name" value="PIN"/>
    <property type="match status" value="1"/>
</dbReference>
<accession>A0A2S7XV62</accession>
<evidence type="ECO:0000259" key="1">
    <source>
        <dbReference type="Pfam" id="PF01850"/>
    </source>
</evidence>
<dbReference type="InterPro" id="IPR029060">
    <property type="entry name" value="PIN-like_dom_sf"/>
</dbReference>
<evidence type="ECO:0000313" key="3">
    <source>
        <dbReference type="Proteomes" id="UP000239936"/>
    </source>
</evidence>